<evidence type="ECO:0000256" key="7">
    <source>
        <dbReference type="ARBA" id="ARBA00023237"/>
    </source>
</evidence>
<sequence>MKITKSKQNIFPMKYFYSIVILLIFGLHNLAWAQQQIAVTGTVYDGESKKKETMPGVSILSGGKVLAQTDGDGRYRVTVASNAEITFKYLSYITQVIKVNNRTVINLTLQGDNTTLKEVTVTAGYQTKTRTLTTGSTVTISGKDIQGQPASDVMSLLQGKVAGLNIQNSTGAPGFRGSITLRGISNINVSGSGSSSFLTPTSPLFVIDGVPVDDNTNYSYGFQQAGPGVSPISQIPPEDIEDITTLKDAAATALYGSRGAYGVILVTTKRGNSKVPVVRYTGASFFSMVPQLRTVIGGKGERLLRISQILQNDSTYNHAVDLINSSPILADSLNAYFNNSTDWQSFFYRNTFNQSHNVNISGGDVAFNYKVGLGAFDETGIQENTGYSRYNLNMNMQYNPTPKFKLVGQLQNSIQKVQTGSGNGLLNSGLATTGTASTLLPSPSLYSSQSGVLAQLETDNDNKSLQTFATINAEYEVFRNFRIATFLNYTNNSNTKDNFSPAALNGNQSQYYTYNDRATKLYNRNQFSYVYGLKDAAGEDSHTFNLFAFTEINSSFFKADAILNQKGVNDQLRGPLTNMTDYLTSLGGTIDYRDDRSVAFAGAFSYNYRQKYVLDLNYRLDANSANGENARYIANPSIALKWNFNKEKFMENVKWVDYADIRLSYGSNIQPVGGIFDAYGKYAGGPRYNNTNSILLDLERLPNLDLQPTKATTYNAGVDFSLFQNRFSLNFDTYYKQNDNIFRYKNISGTNSFSTIASNEISNVNYGWEFQATARPLNPSSPFKWTISGNFAINREVLAQLPDGLRDLIYYDRDLGQDIYYRLGTNSLSNYLYNTKGVYSTNAQVPVDPNTGLPYRVGGTGRLNYFRAGDPVFTDLDGNYVLDGNDRVIAGNSQPQVTGGFYSYLQWKNWSVEVNTSFTLVRDIINNPLAKQFQNFSSPAYNNPLKSGSLVPLGELNYWRSPGDIATYGNPLDFVRAGIIDPYRLNQTAFQEDGSYFKLNSIKVYYIFNKSFTSKFGMNRVSINATAANLGFITRYTGPNPENVTSLGRDDSGGYPSPRQFTLGLNIEF</sequence>
<evidence type="ECO:0000256" key="2">
    <source>
        <dbReference type="ARBA" id="ARBA00022448"/>
    </source>
</evidence>
<dbReference type="PANTHER" id="PTHR30069:SF29">
    <property type="entry name" value="HEMOGLOBIN AND HEMOGLOBIN-HAPTOGLOBIN-BINDING PROTEIN 1-RELATED"/>
    <property type="match status" value="1"/>
</dbReference>
<reference evidence="10 11" key="1">
    <citation type="submission" date="2019-02" db="EMBL/GenBank/DDBJ databases">
        <title>Pedobacter sp. RP-3-21 sp. nov., isolated from Arctic soil.</title>
        <authorList>
            <person name="Dahal R.H."/>
        </authorList>
    </citation>
    <scope>NUCLEOTIDE SEQUENCE [LARGE SCALE GENOMIC DNA]</scope>
    <source>
        <strain evidence="10 11">RP-3-21</strain>
    </source>
</reference>
<dbReference type="Gene3D" id="2.170.130.10">
    <property type="entry name" value="TonB-dependent receptor, plug domain"/>
    <property type="match status" value="1"/>
</dbReference>
<protein>
    <submittedName>
        <fullName evidence="10">SusC/RagA family TonB-linked outer membrane protein</fullName>
    </submittedName>
</protein>
<evidence type="ECO:0000256" key="1">
    <source>
        <dbReference type="ARBA" id="ARBA00004571"/>
    </source>
</evidence>
<comment type="similarity">
    <text evidence="8">Belongs to the TonB-dependent receptor family.</text>
</comment>
<comment type="subcellular location">
    <subcellularLocation>
        <location evidence="1 8">Cell outer membrane</location>
        <topology evidence="1 8">Multi-pass membrane protein</topology>
    </subcellularLocation>
</comment>
<evidence type="ECO:0000313" key="11">
    <source>
        <dbReference type="Proteomes" id="UP000293925"/>
    </source>
</evidence>
<dbReference type="OrthoDB" id="9768177at2"/>
<dbReference type="Pfam" id="PF07715">
    <property type="entry name" value="Plug"/>
    <property type="match status" value="1"/>
</dbReference>
<dbReference type="InterPro" id="IPR023997">
    <property type="entry name" value="TonB-dep_OMP_SusC/RagA_CS"/>
</dbReference>
<dbReference type="InterPro" id="IPR012910">
    <property type="entry name" value="Plug_dom"/>
</dbReference>
<keyword evidence="7 8" id="KW-0998">Cell outer membrane</keyword>
<keyword evidence="11" id="KW-1185">Reference proteome</keyword>
<dbReference type="SUPFAM" id="SSF49464">
    <property type="entry name" value="Carboxypeptidase regulatory domain-like"/>
    <property type="match status" value="1"/>
</dbReference>
<dbReference type="InterPro" id="IPR036942">
    <property type="entry name" value="Beta-barrel_TonB_sf"/>
</dbReference>
<dbReference type="InterPro" id="IPR039426">
    <property type="entry name" value="TonB-dep_rcpt-like"/>
</dbReference>
<dbReference type="GO" id="GO:0044718">
    <property type="term" value="P:siderophore transmembrane transport"/>
    <property type="evidence" value="ECO:0007669"/>
    <property type="project" value="TreeGrafter"/>
</dbReference>
<dbReference type="GO" id="GO:0009279">
    <property type="term" value="C:cell outer membrane"/>
    <property type="evidence" value="ECO:0007669"/>
    <property type="project" value="UniProtKB-SubCell"/>
</dbReference>
<accession>A0A4R0PJR4</accession>
<dbReference type="PANTHER" id="PTHR30069">
    <property type="entry name" value="TONB-DEPENDENT OUTER MEMBRANE RECEPTOR"/>
    <property type="match status" value="1"/>
</dbReference>
<comment type="caution">
    <text evidence="10">The sequence shown here is derived from an EMBL/GenBank/DDBJ whole genome shotgun (WGS) entry which is preliminary data.</text>
</comment>
<dbReference type="Proteomes" id="UP000293925">
    <property type="component" value="Unassembled WGS sequence"/>
</dbReference>
<evidence type="ECO:0000313" key="10">
    <source>
        <dbReference type="EMBL" id="TCD20377.1"/>
    </source>
</evidence>
<dbReference type="SUPFAM" id="SSF56935">
    <property type="entry name" value="Porins"/>
    <property type="match status" value="1"/>
</dbReference>
<dbReference type="InterPro" id="IPR008969">
    <property type="entry name" value="CarboxyPept-like_regulatory"/>
</dbReference>
<dbReference type="InterPro" id="IPR023996">
    <property type="entry name" value="TonB-dep_OMP_SusC/RagA"/>
</dbReference>
<dbReference type="GO" id="GO:0015344">
    <property type="term" value="F:siderophore uptake transmembrane transporter activity"/>
    <property type="evidence" value="ECO:0007669"/>
    <property type="project" value="TreeGrafter"/>
</dbReference>
<keyword evidence="3 8" id="KW-1134">Transmembrane beta strand</keyword>
<dbReference type="InterPro" id="IPR037066">
    <property type="entry name" value="Plug_dom_sf"/>
</dbReference>
<dbReference type="NCBIfam" id="TIGR04056">
    <property type="entry name" value="OMP_RagA_SusC"/>
    <property type="match status" value="1"/>
</dbReference>
<evidence type="ECO:0000256" key="4">
    <source>
        <dbReference type="ARBA" id="ARBA00022692"/>
    </source>
</evidence>
<keyword evidence="5" id="KW-0732">Signal</keyword>
<gene>
    <name evidence="10" type="ORF">EZ456_19730</name>
</gene>
<keyword evidence="6 8" id="KW-0472">Membrane</keyword>
<evidence type="ECO:0000256" key="5">
    <source>
        <dbReference type="ARBA" id="ARBA00022729"/>
    </source>
</evidence>
<proteinExistence type="inferred from homology"/>
<evidence type="ECO:0000259" key="9">
    <source>
        <dbReference type="Pfam" id="PF07715"/>
    </source>
</evidence>
<feature type="domain" description="TonB-dependent receptor plug" evidence="9">
    <location>
        <begin position="133"/>
        <end position="263"/>
    </location>
</feature>
<dbReference type="Gene3D" id="2.40.170.20">
    <property type="entry name" value="TonB-dependent receptor, beta-barrel domain"/>
    <property type="match status" value="1"/>
</dbReference>
<dbReference type="PROSITE" id="PS52016">
    <property type="entry name" value="TONB_DEPENDENT_REC_3"/>
    <property type="match status" value="1"/>
</dbReference>
<evidence type="ECO:0000256" key="3">
    <source>
        <dbReference type="ARBA" id="ARBA00022452"/>
    </source>
</evidence>
<keyword evidence="2 8" id="KW-0813">Transport</keyword>
<keyword evidence="4 8" id="KW-0812">Transmembrane</keyword>
<dbReference type="EMBL" id="SJSO01000020">
    <property type="protein sequence ID" value="TCD20377.1"/>
    <property type="molecule type" value="Genomic_DNA"/>
</dbReference>
<organism evidence="10 11">
    <name type="scientific">Pedobacter psychrodurus</name>
    <dbReference type="NCBI Taxonomy" id="2530456"/>
    <lineage>
        <taxon>Bacteria</taxon>
        <taxon>Pseudomonadati</taxon>
        <taxon>Bacteroidota</taxon>
        <taxon>Sphingobacteriia</taxon>
        <taxon>Sphingobacteriales</taxon>
        <taxon>Sphingobacteriaceae</taxon>
        <taxon>Pedobacter</taxon>
    </lineage>
</organism>
<dbReference type="AlphaFoldDB" id="A0A4R0PJR4"/>
<dbReference type="NCBIfam" id="TIGR04057">
    <property type="entry name" value="SusC_RagA_signa"/>
    <property type="match status" value="1"/>
</dbReference>
<evidence type="ECO:0000256" key="8">
    <source>
        <dbReference type="PROSITE-ProRule" id="PRU01360"/>
    </source>
</evidence>
<name>A0A4R0PJR4_9SPHI</name>
<evidence type="ECO:0000256" key="6">
    <source>
        <dbReference type="ARBA" id="ARBA00023136"/>
    </source>
</evidence>